<name>A0ABP6RVJ1_9PSEU</name>
<gene>
    <name evidence="1" type="ORF">GCM10020366_40910</name>
</gene>
<protein>
    <submittedName>
        <fullName evidence="1">Histidine phosphatase family protein</fullName>
    </submittedName>
</protein>
<dbReference type="Pfam" id="PF00300">
    <property type="entry name" value="His_Phos_1"/>
    <property type="match status" value="1"/>
</dbReference>
<reference evidence="2" key="1">
    <citation type="journal article" date="2019" name="Int. J. Syst. Evol. Microbiol.">
        <title>The Global Catalogue of Microorganisms (GCM) 10K type strain sequencing project: providing services to taxonomists for standard genome sequencing and annotation.</title>
        <authorList>
            <consortium name="The Broad Institute Genomics Platform"/>
            <consortium name="The Broad Institute Genome Sequencing Center for Infectious Disease"/>
            <person name="Wu L."/>
            <person name="Ma J."/>
        </authorList>
    </citation>
    <scope>NUCLEOTIDE SEQUENCE [LARGE SCALE GENOMIC DNA]</scope>
    <source>
        <strain evidence="2">JCM 9687</strain>
    </source>
</reference>
<organism evidence="1 2">
    <name type="scientific">Saccharopolyspora gregorii</name>
    <dbReference type="NCBI Taxonomy" id="33914"/>
    <lineage>
        <taxon>Bacteria</taxon>
        <taxon>Bacillati</taxon>
        <taxon>Actinomycetota</taxon>
        <taxon>Actinomycetes</taxon>
        <taxon>Pseudonocardiales</taxon>
        <taxon>Pseudonocardiaceae</taxon>
        <taxon>Saccharopolyspora</taxon>
    </lineage>
</organism>
<dbReference type="CDD" id="cd07067">
    <property type="entry name" value="HP_PGM_like"/>
    <property type="match status" value="1"/>
</dbReference>
<sequence length="160" mass="17317">MAMTRTLVVCRHAKSAWPDDVEDFERPLTERGERDAPEAGRWLAERVPDIGFALCSPAKRARRTWQLISGVTGKVETRHDKRLYGATAGELIAVLNDVPEEAATAVLVGHNPGLEDLVAVLTGVPHQLATTELAVLTGTGSWSQVEPGWATLQDSAKPRG</sequence>
<dbReference type="EMBL" id="BAAAYK010000038">
    <property type="protein sequence ID" value="GAA3360534.1"/>
    <property type="molecule type" value="Genomic_DNA"/>
</dbReference>
<dbReference type="PANTHER" id="PTHR47623">
    <property type="entry name" value="OS09G0287300 PROTEIN"/>
    <property type="match status" value="1"/>
</dbReference>
<evidence type="ECO:0000313" key="1">
    <source>
        <dbReference type="EMBL" id="GAA3360534.1"/>
    </source>
</evidence>
<dbReference type="SMART" id="SM00855">
    <property type="entry name" value="PGAM"/>
    <property type="match status" value="1"/>
</dbReference>
<comment type="caution">
    <text evidence="1">The sequence shown here is derived from an EMBL/GenBank/DDBJ whole genome shotgun (WGS) entry which is preliminary data.</text>
</comment>
<dbReference type="Proteomes" id="UP001500483">
    <property type="component" value="Unassembled WGS sequence"/>
</dbReference>
<dbReference type="InterPro" id="IPR029033">
    <property type="entry name" value="His_PPase_superfam"/>
</dbReference>
<dbReference type="InterPro" id="IPR013078">
    <property type="entry name" value="His_Pase_superF_clade-1"/>
</dbReference>
<accession>A0ABP6RVJ1</accession>
<dbReference type="PANTHER" id="PTHR47623:SF1">
    <property type="entry name" value="OS09G0287300 PROTEIN"/>
    <property type="match status" value="1"/>
</dbReference>
<dbReference type="Gene3D" id="3.40.50.1240">
    <property type="entry name" value="Phosphoglycerate mutase-like"/>
    <property type="match status" value="1"/>
</dbReference>
<keyword evidence="2" id="KW-1185">Reference proteome</keyword>
<dbReference type="SUPFAM" id="SSF53254">
    <property type="entry name" value="Phosphoglycerate mutase-like"/>
    <property type="match status" value="1"/>
</dbReference>
<evidence type="ECO:0000313" key="2">
    <source>
        <dbReference type="Proteomes" id="UP001500483"/>
    </source>
</evidence>
<proteinExistence type="predicted"/>